<keyword evidence="16" id="KW-1185">Reference proteome</keyword>
<evidence type="ECO:0000256" key="8">
    <source>
        <dbReference type="ARBA" id="ARBA00023170"/>
    </source>
</evidence>
<dbReference type="PROSITE" id="PS50259">
    <property type="entry name" value="G_PROTEIN_RECEP_F3_4"/>
    <property type="match status" value="1"/>
</dbReference>
<feature type="transmembrane region" description="Helical" evidence="13">
    <location>
        <begin position="512"/>
        <end position="535"/>
    </location>
</feature>
<accession>A0AAV2ZPG2</accession>
<dbReference type="Proteomes" id="UP001181693">
    <property type="component" value="Unassembled WGS sequence"/>
</dbReference>
<dbReference type="Gene3D" id="3.40.50.2300">
    <property type="match status" value="2"/>
</dbReference>
<feature type="transmembrane region" description="Helical" evidence="13">
    <location>
        <begin position="782"/>
        <end position="805"/>
    </location>
</feature>
<keyword evidence="7 13" id="KW-0472">Membrane</keyword>
<dbReference type="PRINTS" id="PR00248">
    <property type="entry name" value="GPCRMGR"/>
</dbReference>
<keyword evidence="9" id="KW-0325">Glycoprotein</keyword>
<organism evidence="15 16">
    <name type="scientific">Pyxicephalus adspersus</name>
    <name type="common">African bullfrog</name>
    <dbReference type="NCBI Taxonomy" id="30357"/>
    <lineage>
        <taxon>Eukaryota</taxon>
        <taxon>Metazoa</taxon>
        <taxon>Chordata</taxon>
        <taxon>Craniata</taxon>
        <taxon>Vertebrata</taxon>
        <taxon>Euteleostomi</taxon>
        <taxon>Amphibia</taxon>
        <taxon>Batrachia</taxon>
        <taxon>Anura</taxon>
        <taxon>Neobatrachia</taxon>
        <taxon>Ranoidea</taxon>
        <taxon>Pyxicephalidae</taxon>
        <taxon>Pyxicephalinae</taxon>
        <taxon>Pyxicephalus</taxon>
    </lineage>
</organism>
<keyword evidence="4" id="KW-0732">Signal</keyword>
<dbReference type="InterPro" id="IPR028082">
    <property type="entry name" value="Peripla_BP_I"/>
</dbReference>
<comment type="similarity">
    <text evidence="11">Belongs to the G-protein coupled receptor 3 family. TAS1R subfamily.</text>
</comment>
<dbReference type="GO" id="GO:0004930">
    <property type="term" value="F:G protein-coupled receptor activity"/>
    <property type="evidence" value="ECO:0007669"/>
    <property type="project" value="UniProtKB-KW"/>
</dbReference>
<evidence type="ECO:0000256" key="1">
    <source>
        <dbReference type="ARBA" id="ARBA00004651"/>
    </source>
</evidence>
<evidence type="ECO:0000256" key="12">
    <source>
        <dbReference type="ARBA" id="ARBA00040705"/>
    </source>
</evidence>
<keyword evidence="10" id="KW-0807">Transducer</keyword>
<comment type="caution">
    <text evidence="15">The sequence shown here is derived from an EMBL/GenBank/DDBJ whole genome shotgun (WGS) entry which is preliminary data.</text>
</comment>
<evidence type="ECO:0000256" key="2">
    <source>
        <dbReference type="ARBA" id="ARBA00022475"/>
    </source>
</evidence>
<dbReference type="Gene3D" id="2.10.50.30">
    <property type="entry name" value="GPCR, family 3, nine cysteines domain"/>
    <property type="match status" value="1"/>
</dbReference>
<feature type="transmembrane region" description="Helical" evidence="13">
    <location>
        <begin position="750"/>
        <end position="770"/>
    </location>
</feature>
<dbReference type="PANTHER" id="PTHR24061:SF435">
    <property type="entry name" value="TASTE RECEPTOR TYPE 1 MEMBER 3"/>
    <property type="match status" value="1"/>
</dbReference>
<evidence type="ECO:0000256" key="11">
    <source>
        <dbReference type="ARBA" id="ARBA00038492"/>
    </source>
</evidence>
<proteinExistence type="inferred from homology"/>
<dbReference type="InterPro" id="IPR000337">
    <property type="entry name" value="GPCR_3"/>
</dbReference>
<feature type="transmembrane region" description="Helical" evidence="13">
    <location>
        <begin position="717"/>
        <end position="738"/>
    </location>
</feature>
<dbReference type="InterPro" id="IPR000068">
    <property type="entry name" value="GPCR_3_Ca_sens_rcpt-rel"/>
</dbReference>
<feature type="domain" description="G-protein coupled receptors family 3 profile" evidence="14">
    <location>
        <begin position="477"/>
        <end position="820"/>
    </location>
</feature>
<feature type="transmembrane region" description="Helical" evidence="13">
    <location>
        <begin position="547"/>
        <end position="569"/>
    </location>
</feature>
<dbReference type="InterPro" id="IPR001828">
    <property type="entry name" value="ANF_lig-bd_rcpt"/>
</dbReference>
<dbReference type="Pfam" id="PF01094">
    <property type="entry name" value="ANF_receptor"/>
    <property type="match status" value="1"/>
</dbReference>
<dbReference type="PRINTS" id="PR00592">
    <property type="entry name" value="CASENSINGR"/>
</dbReference>
<dbReference type="InterPro" id="IPR038550">
    <property type="entry name" value="GPCR_3_9-Cys_sf"/>
</dbReference>
<evidence type="ECO:0000256" key="13">
    <source>
        <dbReference type="SAM" id="Phobius"/>
    </source>
</evidence>
<feature type="transmembrane region" description="Helical" evidence="13">
    <location>
        <begin position="670"/>
        <end position="690"/>
    </location>
</feature>
<dbReference type="FunFam" id="3.40.50.2300:FF:000016">
    <property type="entry name" value="Taste 1 receptor member 2"/>
    <property type="match status" value="1"/>
</dbReference>
<dbReference type="GO" id="GO:0005886">
    <property type="term" value="C:plasma membrane"/>
    <property type="evidence" value="ECO:0007669"/>
    <property type="project" value="UniProtKB-SubCell"/>
</dbReference>
<keyword evidence="3 13" id="KW-0812">Transmembrane</keyword>
<keyword evidence="8" id="KW-0675">Receptor</keyword>
<feature type="transmembrane region" description="Helical" evidence="13">
    <location>
        <begin position="634"/>
        <end position="658"/>
    </location>
</feature>
<evidence type="ECO:0000313" key="15">
    <source>
        <dbReference type="EMBL" id="DBA16299.1"/>
    </source>
</evidence>
<dbReference type="GO" id="GO:0050917">
    <property type="term" value="P:sensory perception of umami taste"/>
    <property type="evidence" value="ECO:0007669"/>
    <property type="project" value="TreeGrafter"/>
</dbReference>
<evidence type="ECO:0000256" key="6">
    <source>
        <dbReference type="ARBA" id="ARBA00023040"/>
    </source>
</evidence>
<keyword evidence="2" id="KW-1003">Cell membrane</keyword>
<dbReference type="FunFam" id="2.10.50.30:FF:000004">
    <property type="entry name" value="Taste receptor type 1 member 3-like protein"/>
    <property type="match status" value="1"/>
</dbReference>
<protein>
    <recommendedName>
        <fullName evidence="12">Taste receptor type 1 member 3</fullName>
    </recommendedName>
</protein>
<dbReference type="InterPro" id="IPR011500">
    <property type="entry name" value="GPCR_3_9-Cys_dom"/>
</dbReference>
<dbReference type="Pfam" id="PF00003">
    <property type="entry name" value="7tm_3"/>
    <property type="match status" value="2"/>
</dbReference>
<evidence type="ECO:0000259" key="14">
    <source>
        <dbReference type="PROSITE" id="PS50259"/>
    </source>
</evidence>
<evidence type="ECO:0000256" key="5">
    <source>
        <dbReference type="ARBA" id="ARBA00022989"/>
    </source>
</evidence>
<feature type="transmembrane region" description="Helical" evidence="13">
    <location>
        <begin position="481"/>
        <end position="500"/>
    </location>
</feature>
<dbReference type="SUPFAM" id="SSF53822">
    <property type="entry name" value="Periplasmic binding protein-like I"/>
    <property type="match status" value="1"/>
</dbReference>
<evidence type="ECO:0000313" key="16">
    <source>
        <dbReference type="Proteomes" id="UP001181693"/>
    </source>
</evidence>
<evidence type="ECO:0000256" key="10">
    <source>
        <dbReference type="ARBA" id="ARBA00023224"/>
    </source>
</evidence>
<dbReference type="GO" id="GO:0050916">
    <property type="term" value="P:sensory perception of sweet taste"/>
    <property type="evidence" value="ECO:0007669"/>
    <property type="project" value="TreeGrafter"/>
</dbReference>
<reference evidence="15" key="1">
    <citation type="thesis" date="2020" institute="ProQuest LLC" country="789 East Eisenhower Parkway, Ann Arbor, MI, USA">
        <title>Comparative Genomics and Chromosome Evolution.</title>
        <authorList>
            <person name="Mudd A.B."/>
        </authorList>
    </citation>
    <scope>NUCLEOTIDE SEQUENCE</scope>
    <source>
        <strain evidence="15">1538</strain>
        <tissue evidence="15">Blood</tissue>
    </source>
</reference>
<keyword evidence="6" id="KW-0297">G-protein coupled receptor</keyword>
<evidence type="ECO:0000256" key="3">
    <source>
        <dbReference type="ARBA" id="ARBA00022692"/>
    </source>
</evidence>
<dbReference type="InterPro" id="IPR017978">
    <property type="entry name" value="GPCR_3_C"/>
</dbReference>
<evidence type="ECO:0000256" key="7">
    <source>
        <dbReference type="ARBA" id="ARBA00023136"/>
    </source>
</evidence>
<dbReference type="PANTHER" id="PTHR24061">
    <property type="entry name" value="CALCIUM-SENSING RECEPTOR-RELATED"/>
    <property type="match status" value="1"/>
</dbReference>
<sequence length="830" mass="92618">MIYTLEEINNSTTLLPGWTLGYEIYDTCLNTLAALHPVMLLLAKNGTEHVEMKCNLTSYKTRVMAVIGPSSNEVATVTMKLFSAFLIPQVSYSVTAEVFSDKAVYPAFFRTVPSDSKQVNGMVDLMTYFKWNWIAAVASEDDYGETALQQFFSSAMGKGICVAYEGLIPEILSVSETTTIIEDILDKIAQTDANVVLVFASLPQSIALFKEVIMRNMTKVWIGSASWVLSEAVLSLPGIERVGPIIGFFPNAHYLSGFEAFLKNTISQIYTSQASSLGNSEVFKSDVISSILNPLTALHAHSVYTAVYSVAYALHNLLNCTYIRCNNQDSNLYAWKLLEEMKKVNFSIFNTSFTFNSNGNPNTGYDIVTHSLSGMGFTIIGSYNNELKLNSSLINWGTKQNLVPVSQCSSDCLPGQIKRVKGTHSCCFDCVDCQEGLFQSSGDDFQCASCPAGQWSSVRSTSCSYPTYLYLQWSDTSVICLLLLSFVLLCFVLGTLILFFRHRHSPLVQASGGYMCFFSLISLMVVLCSMVLFIGKPAYVVCLIQQPFLAMSFTCCLSTFSIKALQVMLVTDFKDVPTKFIQWLKTTGTWVSLLTGILIQGLFCTWHILSTVSYPESHEVTFLYKYLKCEIPNILAFFLMFGYNGLLALISFMLNCVAQAPPGQYNLARDITFSTLSYLLIWIIFVPAYAEVTDVATLDVSSLTIYLSCKYEPLLQFGLMFAYNGLLVLLSFICSFMAEKPVRQYYMARDITIAMLTLILAWIIFIPTYVSTGVAYKSLIQMVFILSSCLGVLSTIFFPKCYILLFKKEMNNSEYFSTYVPNSQAEKVKE</sequence>
<evidence type="ECO:0000256" key="4">
    <source>
        <dbReference type="ARBA" id="ARBA00022729"/>
    </source>
</evidence>
<feature type="transmembrane region" description="Helical" evidence="13">
    <location>
        <begin position="590"/>
        <end position="614"/>
    </location>
</feature>
<name>A0AAV2ZPG2_PYXAD</name>
<gene>
    <name evidence="15" type="ORF">GDO54_003707</name>
</gene>
<dbReference type="AlphaFoldDB" id="A0AAV2ZPG2"/>
<dbReference type="EMBL" id="DYDO01000011">
    <property type="protein sequence ID" value="DBA16299.1"/>
    <property type="molecule type" value="Genomic_DNA"/>
</dbReference>
<comment type="subcellular location">
    <subcellularLocation>
        <location evidence="1">Cell membrane</location>
        <topology evidence="1">Multi-pass membrane protein</topology>
    </subcellularLocation>
</comment>
<dbReference type="Pfam" id="PF07562">
    <property type="entry name" value="NCD3G"/>
    <property type="match status" value="1"/>
</dbReference>
<evidence type="ECO:0000256" key="9">
    <source>
        <dbReference type="ARBA" id="ARBA00023180"/>
    </source>
</evidence>
<keyword evidence="5 13" id="KW-1133">Transmembrane helix</keyword>